<dbReference type="KEGG" id="dmr:Deima_3153"/>
<accession>E8U3T8</accession>
<dbReference type="Proteomes" id="UP000008635">
    <property type="component" value="Chromosome"/>
</dbReference>
<dbReference type="HOGENOM" id="CLU_052967_3_0_0"/>
<dbReference type="InterPro" id="IPR011761">
    <property type="entry name" value="ATP-grasp"/>
</dbReference>
<evidence type="ECO:0000313" key="3">
    <source>
        <dbReference type="EMBL" id="ADV68781.1"/>
    </source>
</evidence>
<evidence type="ECO:0000313" key="4">
    <source>
        <dbReference type="Proteomes" id="UP000008635"/>
    </source>
</evidence>
<dbReference type="GO" id="GO:0005524">
    <property type="term" value="F:ATP binding"/>
    <property type="evidence" value="ECO:0007669"/>
    <property type="project" value="UniProtKB-UniRule"/>
</dbReference>
<evidence type="ECO:0000259" key="2">
    <source>
        <dbReference type="PROSITE" id="PS50975"/>
    </source>
</evidence>
<dbReference type="SUPFAM" id="SSF56059">
    <property type="entry name" value="Glutathione synthetase ATP-binding domain-like"/>
    <property type="match status" value="1"/>
</dbReference>
<dbReference type="GO" id="GO:0046872">
    <property type="term" value="F:metal ion binding"/>
    <property type="evidence" value="ECO:0007669"/>
    <property type="project" value="InterPro"/>
</dbReference>
<dbReference type="OrthoDB" id="9803907at2"/>
<name>E8U3T8_DEIML</name>
<organism evidence="3 4">
    <name type="scientific">Deinococcus maricopensis (strain DSM 21211 / LMG 22137 / NRRL B-23946 / LB-34)</name>
    <dbReference type="NCBI Taxonomy" id="709986"/>
    <lineage>
        <taxon>Bacteria</taxon>
        <taxon>Thermotogati</taxon>
        <taxon>Deinococcota</taxon>
        <taxon>Deinococci</taxon>
        <taxon>Deinococcales</taxon>
        <taxon>Deinococcaceae</taxon>
        <taxon>Deinococcus</taxon>
    </lineage>
</organism>
<keyword evidence="4" id="KW-1185">Reference proteome</keyword>
<reference evidence="3 4" key="1">
    <citation type="journal article" date="2011" name="Stand. Genomic Sci.">
        <title>Complete genome sequence of Deinococcus maricopensis type strain (LB-34).</title>
        <authorList>
            <person name="Pukall R."/>
            <person name="Zeytun A."/>
            <person name="Lucas S."/>
            <person name="Lapidus A."/>
            <person name="Hammon N."/>
            <person name="Deshpande S."/>
            <person name="Nolan M."/>
            <person name="Cheng J.F."/>
            <person name="Pitluck S."/>
            <person name="Liolios K."/>
            <person name="Pagani I."/>
            <person name="Mikhailova N."/>
            <person name="Ivanova N."/>
            <person name="Mavromatis K."/>
            <person name="Pati A."/>
            <person name="Tapia R."/>
            <person name="Han C."/>
            <person name="Goodwin L."/>
            <person name="Chen A."/>
            <person name="Palaniappan K."/>
            <person name="Land M."/>
            <person name="Hauser L."/>
            <person name="Chang Y.J."/>
            <person name="Jeffries C.D."/>
            <person name="Brambilla E.M."/>
            <person name="Rohde M."/>
            <person name="Goker M."/>
            <person name="Detter J.C."/>
            <person name="Woyke T."/>
            <person name="Bristow J."/>
            <person name="Eisen J.A."/>
            <person name="Markowitz V."/>
            <person name="Hugenholtz P."/>
            <person name="Kyrpides N.C."/>
            <person name="Klenk H.P."/>
        </authorList>
    </citation>
    <scope>NUCLEOTIDE SEQUENCE [LARGE SCALE GENOMIC DNA]</scope>
    <source>
        <strain evidence="4">DSM 21211 / LMG 22137 / NRRL B-23946 / LB-34</strain>
    </source>
</reference>
<dbReference type="EMBL" id="CP002454">
    <property type="protein sequence ID" value="ADV68781.1"/>
    <property type="molecule type" value="Genomic_DNA"/>
</dbReference>
<dbReference type="PIRSF" id="PIRSF029120">
    <property type="entry name" value="UCP029120"/>
    <property type="match status" value="1"/>
</dbReference>
<dbReference type="Pfam" id="PF15632">
    <property type="entry name" value="ATPgrasp_Ter"/>
    <property type="match status" value="1"/>
</dbReference>
<dbReference type="PROSITE" id="PS50975">
    <property type="entry name" value="ATP_GRASP"/>
    <property type="match status" value="1"/>
</dbReference>
<proteinExistence type="predicted"/>
<gene>
    <name evidence="3" type="ordered locus">Deima_3153</name>
</gene>
<dbReference type="eggNOG" id="COG0458">
    <property type="taxonomic scope" value="Bacteria"/>
</dbReference>
<dbReference type="Gene3D" id="3.40.50.20">
    <property type="match status" value="1"/>
</dbReference>
<dbReference type="AlphaFoldDB" id="E8U3T8"/>
<protein>
    <recommendedName>
        <fullName evidence="2">ATP-grasp domain-containing protein</fullName>
    </recommendedName>
</protein>
<reference evidence="4" key="2">
    <citation type="submission" date="2011-01" db="EMBL/GenBank/DDBJ databases">
        <title>The complete genome of Deinococcus maricopensis DSM 21211.</title>
        <authorList>
            <consortium name="US DOE Joint Genome Institute (JGI-PGF)"/>
            <person name="Lucas S."/>
            <person name="Copeland A."/>
            <person name="Lapidus A."/>
            <person name="Goodwin L."/>
            <person name="Pitluck S."/>
            <person name="Kyrpides N."/>
            <person name="Mavromatis K."/>
            <person name="Pagani I."/>
            <person name="Ivanova N."/>
            <person name="Ovchinnikova G."/>
            <person name="Zeytun A."/>
            <person name="Detter J.C."/>
            <person name="Han C."/>
            <person name="Land M."/>
            <person name="Hauser L."/>
            <person name="Markowitz V."/>
            <person name="Cheng J.-F."/>
            <person name="Hugenholtz P."/>
            <person name="Woyke T."/>
            <person name="Wu D."/>
            <person name="Pukall R."/>
            <person name="Gehrich-Schroeter G."/>
            <person name="Brambilla E."/>
            <person name="Klenk H.-P."/>
            <person name="Eisen J.A."/>
        </authorList>
    </citation>
    <scope>NUCLEOTIDE SEQUENCE [LARGE SCALE GENOMIC DNA]</scope>
    <source>
        <strain evidence="4">DSM 21211 / LMG 22137 / NRRL B-23946 / LB-34</strain>
    </source>
</reference>
<dbReference type="RefSeq" id="WP_013558284.1">
    <property type="nucleotide sequence ID" value="NC_014958.1"/>
</dbReference>
<dbReference type="InterPro" id="IPR011226">
    <property type="entry name" value="ATP-grasp_fam"/>
</dbReference>
<evidence type="ECO:0000256" key="1">
    <source>
        <dbReference type="PROSITE-ProRule" id="PRU00409"/>
    </source>
</evidence>
<keyword evidence="1" id="KW-0067">ATP-binding</keyword>
<sequence length="350" mass="38085">MRAVLPRLYFNKNFAVTTAQIKAVNAGGRYVTLASHSDPEHPMLHAAHEALTEPRGLLGDAYVDWLLDTCARLRVDAFLVGKEPKSVARRAAEFEARGVHLIVPADADTLTLLDHKDQFLAGWDADLLPIPAWTTFRDAAAFEGALAALRADPAFVPGRTRLCVKPARGIYASGFRVLTDGDDLRAFLEGNLYQMSTAEARRLFAQPDLPTMLLMHTLEGPERSVDCVAWRGELAAAVVRRKGAGDVQVLEDRPDLVEAARQIARTYGLSGIFNFQTKDDGAGRANMLEINARASGGLRYSLMAGVNYAEWAADLARGVRGPADFPAPRTGLRVREVKGVEVVQAVEVPA</sequence>
<keyword evidence="1" id="KW-0547">Nucleotide-binding</keyword>
<feature type="domain" description="ATP-grasp" evidence="2">
    <location>
        <begin position="258"/>
        <end position="317"/>
    </location>
</feature>
<dbReference type="Gene3D" id="3.30.470.20">
    <property type="entry name" value="ATP-grasp fold, B domain"/>
    <property type="match status" value="1"/>
</dbReference>
<dbReference type="STRING" id="709986.Deima_3153"/>